<dbReference type="Gene3D" id="3.30.70.270">
    <property type="match status" value="1"/>
</dbReference>
<name>A0ABX3CCY8_9NEIS</name>
<evidence type="ECO:0000259" key="4">
    <source>
        <dbReference type="PROSITE" id="PS50113"/>
    </source>
</evidence>
<keyword evidence="3" id="KW-0175">Coiled coil</keyword>
<evidence type="ECO:0000256" key="2">
    <source>
        <dbReference type="ARBA" id="ARBA00034247"/>
    </source>
</evidence>
<protein>
    <recommendedName>
        <fullName evidence="1">diguanylate cyclase</fullName>
        <ecNumber evidence="1">2.7.7.65</ecNumber>
    </recommendedName>
</protein>
<reference evidence="6 7" key="1">
    <citation type="submission" date="2016-09" db="EMBL/GenBank/DDBJ databases">
        <title>Chromobacterium muskegensis sp. nov., an insecticidal bacterium isolated from Sphagnum bogs.</title>
        <authorList>
            <person name="Sparks M.E."/>
            <person name="Blackburn M.B."/>
            <person name="Gundersen-Rindal D.E."/>
            <person name="Mitchell A."/>
            <person name="Farrar R."/>
            <person name="Kuhar D."/>
        </authorList>
    </citation>
    <scope>NUCLEOTIDE SEQUENCE [LARGE SCALE GENOMIC DNA]</scope>
    <source>
        <strain evidence="6 7">14B-1</strain>
    </source>
</reference>
<dbReference type="NCBIfam" id="TIGR00254">
    <property type="entry name" value="GGDEF"/>
    <property type="match status" value="1"/>
</dbReference>
<dbReference type="InterPro" id="IPR043128">
    <property type="entry name" value="Rev_trsase/Diguanyl_cyclase"/>
</dbReference>
<dbReference type="EC" id="2.7.7.65" evidence="1"/>
<dbReference type="EMBL" id="MKCT01000017">
    <property type="protein sequence ID" value="OHX20135.1"/>
    <property type="molecule type" value="Genomic_DNA"/>
</dbReference>
<evidence type="ECO:0000313" key="6">
    <source>
        <dbReference type="EMBL" id="OHX20135.1"/>
    </source>
</evidence>
<accession>A0ABX3CCY8</accession>
<evidence type="ECO:0000259" key="5">
    <source>
        <dbReference type="PROSITE" id="PS50887"/>
    </source>
</evidence>
<feature type="domain" description="PAC" evidence="4">
    <location>
        <begin position="1"/>
        <end position="19"/>
    </location>
</feature>
<organism evidence="6 7">
    <name type="scientific">Chromobacterium sphagni</name>
    <dbReference type="NCBI Taxonomy" id="1903179"/>
    <lineage>
        <taxon>Bacteria</taxon>
        <taxon>Pseudomonadati</taxon>
        <taxon>Pseudomonadota</taxon>
        <taxon>Betaproteobacteria</taxon>
        <taxon>Neisseriales</taxon>
        <taxon>Chromobacteriaceae</taxon>
        <taxon>Chromobacterium</taxon>
    </lineage>
</organism>
<dbReference type="CDD" id="cd01949">
    <property type="entry name" value="GGDEF"/>
    <property type="match status" value="1"/>
</dbReference>
<dbReference type="Proteomes" id="UP000180280">
    <property type="component" value="Unassembled WGS sequence"/>
</dbReference>
<gene>
    <name evidence="6" type="ORF">BI344_06400</name>
</gene>
<keyword evidence="7" id="KW-1185">Reference proteome</keyword>
<feature type="domain" description="GGDEF" evidence="5">
    <location>
        <begin position="72"/>
        <end position="205"/>
    </location>
</feature>
<comment type="caution">
    <text evidence="6">The sequence shown here is derived from an EMBL/GenBank/DDBJ whole genome shotgun (WGS) entry which is preliminary data.</text>
</comment>
<comment type="catalytic activity">
    <reaction evidence="2">
        <text>2 GTP = 3',3'-c-di-GMP + 2 diphosphate</text>
        <dbReference type="Rhea" id="RHEA:24898"/>
        <dbReference type="ChEBI" id="CHEBI:33019"/>
        <dbReference type="ChEBI" id="CHEBI:37565"/>
        <dbReference type="ChEBI" id="CHEBI:58805"/>
        <dbReference type="EC" id="2.7.7.65"/>
    </reaction>
</comment>
<evidence type="ECO:0000313" key="7">
    <source>
        <dbReference type="Proteomes" id="UP000180280"/>
    </source>
</evidence>
<dbReference type="InterPro" id="IPR050469">
    <property type="entry name" value="Diguanylate_Cyclase"/>
</dbReference>
<dbReference type="PANTHER" id="PTHR45138">
    <property type="entry name" value="REGULATORY COMPONENTS OF SENSORY TRANSDUCTION SYSTEM"/>
    <property type="match status" value="1"/>
</dbReference>
<feature type="coiled-coil region" evidence="3">
    <location>
        <begin position="10"/>
        <end position="41"/>
    </location>
</feature>
<dbReference type="PROSITE" id="PS50113">
    <property type="entry name" value="PAC"/>
    <property type="match status" value="1"/>
</dbReference>
<dbReference type="Pfam" id="PF00990">
    <property type="entry name" value="GGDEF"/>
    <property type="match status" value="1"/>
</dbReference>
<dbReference type="InterPro" id="IPR000160">
    <property type="entry name" value="GGDEF_dom"/>
</dbReference>
<dbReference type="PROSITE" id="PS50887">
    <property type="entry name" value="GGDEF"/>
    <property type="match status" value="1"/>
</dbReference>
<evidence type="ECO:0000256" key="1">
    <source>
        <dbReference type="ARBA" id="ARBA00012528"/>
    </source>
</evidence>
<evidence type="ECO:0000256" key="3">
    <source>
        <dbReference type="SAM" id="Coils"/>
    </source>
</evidence>
<sequence>MLVMRDITQRREAEDALKSANQQLIERLAQIEQLQAALRQQTLRDPLTGLFNRRYLDETFARESRRAERDNRPIAVAMIDLDNFKRINDSHGHQVGDQVLQALARLLQRECRAADIVCRLGGEEFLVLLPGSDAEQAQLRVEHWRDSFSRLSHSGQEQRFHTSFSCGIAALPRHGRTLAQLYHHADKALYQAKAAGKNCSVRAAV</sequence>
<dbReference type="SMART" id="SM00267">
    <property type="entry name" value="GGDEF"/>
    <property type="match status" value="1"/>
</dbReference>
<dbReference type="InterPro" id="IPR029787">
    <property type="entry name" value="Nucleotide_cyclase"/>
</dbReference>
<dbReference type="PANTHER" id="PTHR45138:SF9">
    <property type="entry name" value="DIGUANYLATE CYCLASE DGCM-RELATED"/>
    <property type="match status" value="1"/>
</dbReference>
<dbReference type="SUPFAM" id="SSF55073">
    <property type="entry name" value="Nucleotide cyclase"/>
    <property type="match status" value="1"/>
</dbReference>
<dbReference type="InterPro" id="IPR000700">
    <property type="entry name" value="PAS-assoc_C"/>
</dbReference>
<proteinExistence type="predicted"/>